<dbReference type="CDD" id="cd00067">
    <property type="entry name" value="GAL4"/>
    <property type="match status" value="1"/>
</dbReference>
<dbReference type="AlphaFoldDB" id="A0AAV5GRL8"/>
<dbReference type="InterPro" id="IPR036864">
    <property type="entry name" value="Zn2-C6_fun-type_DNA-bd_sf"/>
</dbReference>
<feature type="compositionally biased region" description="Gly residues" evidence="3">
    <location>
        <begin position="155"/>
        <end position="172"/>
    </location>
</feature>
<feature type="region of interest" description="Disordered" evidence="3">
    <location>
        <begin position="903"/>
        <end position="952"/>
    </location>
</feature>
<evidence type="ECO:0000313" key="6">
    <source>
        <dbReference type="Proteomes" id="UP001342314"/>
    </source>
</evidence>
<gene>
    <name evidence="5" type="ORF">Rhopal_005575-T1</name>
</gene>
<evidence type="ECO:0000313" key="5">
    <source>
        <dbReference type="EMBL" id="GJN92545.1"/>
    </source>
</evidence>
<dbReference type="Proteomes" id="UP001342314">
    <property type="component" value="Unassembled WGS sequence"/>
</dbReference>
<reference evidence="5 6" key="1">
    <citation type="submission" date="2021-12" db="EMBL/GenBank/DDBJ databases">
        <title>High titer production of polyol ester of fatty acids by Rhodotorula paludigena BS15 towards product separation-free biomass refinery.</title>
        <authorList>
            <person name="Mano J."/>
            <person name="Ono H."/>
            <person name="Tanaka T."/>
            <person name="Naito K."/>
            <person name="Sushida H."/>
            <person name="Ike M."/>
            <person name="Tokuyasu K."/>
            <person name="Kitaoka M."/>
        </authorList>
    </citation>
    <scope>NUCLEOTIDE SEQUENCE [LARGE SCALE GENOMIC DNA]</scope>
    <source>
        <strain evidence="5 6">BS15</strain>
    </source>
</reference>
<evidence type="ECO:0000259" key="4">
    <source>
        <dbReference type="PROSITE" id="PS50048"/>
    </source>
</evidence>
<proteinExistence type="predicted"/>
<comment type="caution">
    <text evidence="5">The sequence shown here is derived from an EMBL/GenBank/DDBJ whole genome shotgun (WGS) entry which is preliminary data.</text>
</comment>
<accession>A0AAV5GRL8</accession>
<comment type="subcellular location">
    <subcellularLocation>
        <location evidence="1">Nucleus</location>
    </subcellularLocation>
</comment>
<protein>
    <recommendedName>
        <fullName evidence="4">Zn(2)-C6 fungal-type domain-containing protein</fullName>
    </recommendedName>
</protein>
<dbReference type="GO" id="GO:0000981">
    <property type="term" value="F:DNA-binding transcription factor activity, RNA polymerase II-specific"/>
    <property type="evidence" value="ECO:0007669"/>
    <property type="project" value="InterPro"/>
</dbReference>
<keyword evidence="6" id="KW-1185">Reference proteome</keyword>
<feature type="compositionally biased region" description="Pro residues" evidence="3">
    <location>
        <begin position="133"/>
        <end position="143"/>
    </location>
</feature>
<dbReference type="SUPFAM" id="SSF57701">
    <property type="entry name" value="Zn2/Cys6 DNA-binding domain"/>
    <property type="match status" value="1"/>
</dbReference>
<feature type="compositionally biased region" description="Pro residues" evidence="3">
    <location>
        <begin position="909"/>
        <end position="921"/>
    </location>
</feature>
<name>A0AAV5GRL8_9BASI</name>
<dbReference type="SMART" id="SM00066">
    <property type="entry name" value="GAL4"/>
    <property type="match status" value="1"/>
</dbReference>
<dbReference type="GO" id="GO:0008270">
    <property type="term" value="F:zinc ion binding"/>
    <property type="evidence" value="ECO:0007669"/>
    <property type="project" value="InterPro"/>
</dbReference>
<evidence type="ECO:0000256" key="2">
    <source>
        <dbReference type="ARBA" id="ARBA00023242"/>
    </source>
</evidence>
<organism evidence="5 6">
    <name type="scientific">Rhodotorula paludigena</name>
    <dbReference type="NCBI Taxonomy" id="86838"/>
    <lineage>
        <taxon>Eukaryota</taxon>
        <taxon>Fungi</taxon>
        <taxon>Dikarya</taxon>
        <taxon>Basidiomycota</taxon>
        <taxon>Pucciniomycotina</taxon>
        <taxon>Microbotryomycetes</taxon>
        <taxon>Sporidiobolales</taxon>
        <taxon>Sporidiobolaceae</taxon>
        <taxon>Rhodotorula</taxon>
    </lineage>
</organism>
<feature type="region of interest" description="Disordered" evidence="3">
    <location>
        <begin position="1"/>
        <end position="36"/>
    </location>
</feature>
<feature type="compositionally biased region" description="Low complexity" evidence="3">
    <location>
        <begin position="178"/>
        <end position="189"/>
    </location>
</feature>
<keyword evidence="2" id="KW-0539">Nucleus</keyword>
<dbReference type="PANTHER" id="PTHR31001">
    <property type="entry name" value="UNCHARACTERIZED TRANSCRIPTIONAL REGULATORY PROTEIN"/>
    <property type="match status" value="1"/>
</dbReference>
<feature type="domain" description="Zn(2)-C6 fungal-type" evidence="4">
    <location>
        <begin position="242"/>
        <end position="272"/>
    </location>
</feature>
<feature type="region of interest" description="Disordered" evidence="3">
    <location>
        <begin position="53"/>
        <end position="200"/>
    </location>
</feature>
<evidence type="ECO:0000256" key="3">
    <source>
        <dbReference type="SAM" id="MobiDB-lite"/>
    </source>
</evidence>
<dbReference type="PROSITE" id="PS00463">
    <property type="entry name" value="ZN2_CY6_FUNGAL_1"/>
    <property type="match status" value="1"/>
</dbReference>
<feature type="compositionally biased region" description="Low complexity" evidence="3">
    <location>
        <begin position="10"/>
        <end position="34"/>
    </location>
</feature>
<dbReference type="EMBL" id="BQKY01000011">
    <property type="protein sequence ID" value="GJN92545.1"/>
    <property type="molecule type" value="Genomic_DNA"/>
</dbReference>
<dbReference type="InterPro" id="IPR001138">
    <property type="entry name" value="Zn2Cys6_DnaBD"/>
</dbReference>
<dbReference type="PROSITE" id="PS50048">
    <property type="entry name" value="ZN2_CY6_FUNGAL_2"/>
    <property type="match status" value="1"/>
</dbReference>
<feature type="compositionally biased region" description="Low complexity" evidence="3">
    <location>
        <begin position="935"/>
        <end position="948"/>
    </location>
</feature>
<sequence>MEAQAPPSPSAASRPAGLYMPSSLSGGPSLASFPEDPAEQYYGLSELPVPLYDASQHARAPPQLFAPHDPPFANYPSAGETSQQLQSQQQREFDANTYGSFPYHTVASPSQRAPLPLGAVPSPYNSTAAALGPAPPYLPPRPPASMRRHSRAAGEPGGPGSSGPLRGIGGARGVQDPSGEGESKSGSLSVPAVGMHGRGGAASAAAAGSAGAVGSAGQSEQQRRSSVTALAAVVGTRTTEKSCKNCRVRKVKCDRRWPRCQRCKDRGDECDFGTFVPAALEGELASLRTGTRHSSSGEASGSGRGAFPTPFSGGGYPSGQTSVAAGAAGAAVSPGSLGSHSTGAASLGAGYPPVFPTLEGYPRNEIFGVTSQRARSSLSESIHAVFSQGAGLGEPGSVGDKTVEIFLRGVALQDPDLYSVALRGLGPLLGPGEPGRLPPVSENATEWKLVRSAMGQMLVVHLVQSFFASCCAYLPAFYGWHERRNWILHNIDTLDPASRVAVAAFCAMGARASPHSAILGISLPSPSPTDWFEQASAAGVRREQACRALHQQAMDLVHLLGITYDVSRENLEALMVMSQLLIFNELVPRRSRAMILSAIGQYKELQDSAASPETKDDTLKHIGLPILICDAVTSAYARKKPLITKSDLVQHFPSFVPPDPRKENIQSLLQACLRDNLSPTGSLTHDGITKATEIVHSWLAQGQRLFAESAAYKVGGPPASLVNDIRDLWQLLDQIHEAIRKMQEMLVHLSYTPDGCASDGCADQHLRFITRLDKDLLDGFFLIHSLVTENLGLDSLIGENAQLIYAESDKRVRKALKLVAFYLELYITSRDPHMTYHVVWQLEVLPNWTLIAVQRYGEQDGPPTAELEVSDTELDWLVKGLICASYYHPVANARLQELRHARRPSYPGAQPPTPQPPPDQAPPHSRQQHTSIPFASSSGPTPVTSGSATNAYRPSTTHYFNVDVPASGMTVPTLAPHQQHEHEQDPFTSSLVGFAATHPVPPAGAGIGHATQVPHEAVGDYVFEGIEAGPPFQSGVTAPERSRPWGVWGTTDLGASG</sequence>
<dbReference type="Pfam" id="PF00172">
    <property type="entry name" value="Zn_clus"/>
    <property type="match status" value="1"/>
</dbReference>
<feature type="region of interest" description="Disordered" evidence="3">
    <location>
        <begin position="1034"/>
        <end position="1057"/>
    </location>
</feature>
<dbReference type="Gene3D" id="4.10.240.10">
    <property type="entry name" value="Zn(2)-C6 fungal-type DNA-binding domain"/>
    <property type="match status" value="1"/>
</dbReference>
<dbReference type="InterPro" id="IPR050613">
    <property type="entry name" value="Sec_Metabolite_Reg"/>
</dbReference>
<dbReference type="GO" id="GO:0005634">
    <property type="term" value="C:nucleus"/>
    <property type="evidence" value="ECO:0007669"/>
    <property type="project" value="UniProtKB-SubCell"/>
</dbReference>
<feature type="region of interest" description="Disordered" evidence="3">
    <location>
        <begin position="288"/>
        <end position="314"/>
    </location>
</feature>
<evidence type="ECO:0000256" key="1">
    <source>
        <dbReference type="ARBA" id="ARBA00004123"/>
    </source>
</evidence>